<reference evidence="4" key="1">
    <citation type="submission" date="2020-07" db="EMBL/GenBank/DDBJ databases">
        <title>Complete genome sequencing of Clostridia bacterium strain 12CBH8.</title>
        <authorList>
            <person name="Sakamoto M."/>
            <person name="Murakami T."/>
            <person name="Mori H."/>
        </authorList>
    </citation>
    <scope>NUCLEOTIDE SEQUENCE [LARGE SCALE GENOMIC DNA]</scope>
    <source>
        <strain evidence="4">12CBH8</strain>
    </source>
</reference>
<dbReference type="Proteomes" id="UP000593890">
    <property type="component" value="Chromosome"/>
</dbReference>
<dbReference type="CDD" id="cd03808">
    <property type="entry name" value="GT4_CapM-like"/>
    <property type="match status" value="1"/>
</dbReference>
<protein>
    <submittedName>
        <fullName evidence="3">Glycosyl transferase</fullName>
    </submittedName>
</protein>
<dbReference type="PANTHER" id="PTHR45947">
    <property type="entry name" value="SULFOQUINOVOSYL TRANSFERASE SQD2"/>
    <property type="match status" value="1"/>
</dbReference>
<name>A0A7I8D062_9FIRM</name>
<dbReference type="SUPFAM" id="SSF53756">
    <property type="entry name" value="UDP-Glycosyltransferase/glycogen phosphorylase"/>
    <property type="match status" value="1"/>
</dbReference>
<dbReference type="Pfam" id="PF00534">
    <property type="entry name" value="Glycos_transf_1"/>
    <property type="match status" value="1"/>
</dbReference>
<evidence type="ECO:0000259" key="1">
    <source>
        <dbReference type="Pfam" id="PF00534"/>
    </source>
</evidence>
<dbReference type="GO" id="GO:0016757">
    <property type="term" value="F:glycosyltransferase activity"/>
    <property type="evidence" value="ECO:0007669"/>
    <property type="project" value="InterPro"/>
</dbReference>
<dbReference type="InterPro" id="IPR001296">
    <property type="entry name" value="Glyco_trans_1"/>
</dbReference>
<feature type="domain" description="Glycosyl transferase family 1" evidence="1">
    <location>
        <begin position="186"/>
        <end position="341"/>
    </location>
</feature>
<dbReference type="AlphaFoldDB" id="A0A7I8D062"/>
<evidence type="ECO:0000313" key="4">
    <source>
        <dbReference type="Proteomes" id="UP000593890"/>
    </source>
</evidence>
<dbReference type="EMBL" id="AP023321">
    <property type="protein sequence ID" value="BCI60147.1"/>
    <property type="molecule type" value="Genomic_DNA"/>
</dbReference>
<dbReference type="InterPro" id="IPR050194">
    <property type="entry name" value="Glycosyltransferase_grp1"/>
</dbReference>
<dbReference type="Pfam" id="PF13477">
    <property type="entry name" value="Glyco_trans_4_2"/>
    <property type="match status" value="1"/>
</dbReference>
<dbReference type="RefSeq" id="WP_246441710.1">
    <property type="nucleotide sequence ID" value="NZ_AP023321.1"/>
</dbReference>
<dbReference type="KEGG" id="sman:C12CBH8_07860"/>
<accession>A0A7I8D062</accession>
<evidence type="ECO:0000259" key="2">
    <source>
        <dbReference type="Pfam" id="PF13477"/>
    </source>
</evidence>
<dbReference type="InterPro" id="IPR028098">
    <property type="entry name" value="Glyco_trans_4-like_N"/>
</dbReference>
<evidence type="ECO:0000313" key="3">
    <source>
        <dbReference type="EMBL" id="BCI60147.1"/>
    </source>
</evidence>
<dbReference type="PANTHER" id="PTHR45947:SF3">
    <property type="entry name" value="SULFOQUINOVOSYL TRANSFERASE SQD2"/>
    <property type="match status" value="1"/>
</dbReference>
<keyword evidence="3" id="KW-0808">Transferase</keyword>
<gene>
    <name evidence="3" type="primary">rfaG</name>
    <name evidence="3" type="ORF">C12CBH8_07860</name>
</gene>
<organism evidence="3 4">
    <name type="scientific">Solibaculum mannosilyticum</name>
    <dbReference type="NCBI Taxonomy" id="2780922"/>
    <lineage>
        <taxon>Bacteria</taxon>
        <taxon>Bacillati</taxon>
        <taxon>Bacillota</taxon>
        <taxon>Clostridia</taxon>
        <taxon>Eubacteriales</taxon>
        <taxon>Oscillospiraceae</taxon>
        <taxon>Solibaculum</taxon>
    </lineage>
</organism>
<keyword evidence="4" id="KW-1185">Reference proteome</keyword>
<feature type="domain" description="Glycosyltransferase subfamily 4-like N-terminal" evidence="2">
    <location>
        <begin position="4"/>
        <end position="148"/>
    </location>
</feature>
<sequence>MMKKVLLIGNSDLSIYNFRRELVERLLQEGYEVHIAVPYGKKIDQLKAMGCYFVDIPVDRRGTNPVKDLALLKKYIQCMRKIRPDIVLTYTIKPNIYGGLAAQMLGIPYVANITGLGSAVENPGLVQKVTVGLYHLAFRKVDCVFFQNEENRQFFERRGVALGKHKMLPGSGVNLEQFKVINYPSDNTIEFLFIARVMREKGIDEYLETAKTIRKKYPHTRFHVLGFCEEEYERKLKGLQEQGVVEYHGMQRDIRPFVGKSHCTIHPSYYPEGMSNACLESKACGRPVITTTRSGCRETVDDGQTGFLFEAKKTDQLIDRVEYFIQMSNRDRERMGLNARRKVERQFDRRIVVNRYMEEIEQLIG</sequence>
<dbReference type="Gene3D" id="3.40.50.2000">
    <property type="entry name" value="Glycogen Phosphorylase B"/>
    <property type="match status" value="2"/>
</dbReference>
<proteinExistence type="predicted"/>